<evidence type="ECO:0000256" key="6">
    <source>
        <dbReference type="ARBA" id="ARBA00022927"/>
    </source>
</evidence>
<dbReference type="InterPro" id="IPR004813">
    <property type="entry name" value="OPT"/>
</dbReference>
<evidence type="ECO:0000313" key="10">
    <source>
        <dbReference type="EMBL" id="THG98061.1"/>
    </source>
</evidence>
<keyword evidence="3" id="KW-0813">Transport</keyword>
<keyword evidence="8 9" id="KW-0472">Membrane</keyword>
<evidence type="ECO:0000256" key="2">
    <source>
        <dbReference type="ARBA" id="ARBA00008807"/>
    </source>
</evidence>
<keyword evidence="11" id="KW-1185">Reference proteome</keyword>
<feature type="transmembrane region" description="Helical" evidence="9">
    <location>
        <begin position="77"/>
        <end position="97"/>
    </location>
</feature>
<feature type="transmembrane region" description="Helical" evidence="9">
    <location>
        <begin position="328"/>
        <end position="347"/>
    </location>
</feature>
<dbReference type="InterPro" id="IPR004648">
    <property type="entry name" value="Oligpept_transpt"/>
</dbReference>
<dbReference type="OrthoDB" id="9986677at2759"/>
<feature type="transmembrane region" description="Helical" evidence="9">
    <location>
        <begin position="188"/>
        <end position="208"/>
    </location>
</feature>
<comment type="caution">
    <text evidence="10">The sequence shown here is derived from an EMBL/GenBank/DDBJ whole genome shotgun (WGS) entry which is preliminary data.</text>
</comment>
<dbReference type="GO" id="GO:0035673">
    <property type="term" value="F:oligopeptide transmembrane transporter activity"/>
    <property type="evidence" value="ECO:0007669"/>
    <property type="project" value="InterPro"/>
</dbReference>
<protein>
    <recommendedName>
        <fullName evidence="12">OPT oligopeptide transporter</fullName>
    </recommendedName>
</protein>
<keyword evidence="4 9" id="KW-0812">Transmembrane</keyword>
<keyword evidence="6" id="KW-0653">Protein transport</keyword>
<evidence type="ECO:0000256" key="1">
    <source>
        <dbReference type="ARBA" id="ARBA00004141"/>
    </source>
</evidence>
<evidence type="ECO:0000313" key="11">
    <source>
        <dbReference type="Proteomes" id="UP000308199"/>
    </source>
</evidence>
<feature type="transmembrane region" description="Helical" evidence="9">
    <location>
        <begin position="453"/>
        <end position="474"/>
    </location>
</feature>
<feature type="transmembrane region" description="Helical" evidence="9">
    <location>
        <begin position="253"/>
        <end position="275"/>
    </location>
</feature>
<evidence type="ECO:0000256" key="3">
    <source>
        <dbReference type="ARBA" id="ARBA00022448"/>
    </source>
</evidence>
<evidence type="ECO:0000256" key="8">
    <source>
        <dbReference type="ARBA" id="ARBA00023136"/>
    </source>
</evidence>
<feature type="transmembrane region" description="Helical" evidence="9">
    <location>
        <begin position="155"/>
        <end position="176"/>
    </location>
</feature>
<dbReference type="EMBL" id="SGPK01000759">
    <property type="protein sequence ID" value="THG98061.1"/>
    <property type="molecule type" value="Genomic_DNA"/>
</dbReference>
<evidence type="ECO:0000256" key="9">
    <source>
        <dbReference type="SAM" id="Phobius"/>
    </source>
</evidence>
<feature type="transmembrane region" description="Helical" evidence="9">
    <location>
        <begin position="709"/>
        <end position="731"/>
    </location>
</feature>
<dbReference type="NCBIfam" id="TIGR00728">
    <property type="entry name" value="OPT_sfam"/>
    <property type="match status" value="1"/>
</dbReference>
<feature type="transmembrane region" description="Helical" evidence="9">
    <location>
        <begin position="118"/>
        <end position="135"/>
    </location>
</feature>
<proteinExistence type="inferred from homology"/>
<gene>
    <name evidence="10" type="ORF">EW145_g7488</name>
</gene>
<dbReference type="NCBIfam" id="TIGR00727">
    <property type="entry name" value="ISP4_OPT"/>
    <property type="match status" value="1"/>
</dbReference>
<accession>A0A4S4KIB6</accession>
<dbReference type="PANTHER" id="PTHR22601">
    <property type="entry name" value="ISP4 LIKE PROTEIN"/>
    <property type="match status" value="1"/>
</dbReference>
<dbReference type="Pfam" id="PF03169">
    <property type="entry name" value="OPT"/>
    <property type="match status" value="1"/>
</dbReference>
<comment type="subcellular location">
    <subcellularLocation>
        <location evidence="1">Membrane</location>
        <topology evidence="1">Multi-pass membrane protein</topology>
    </subcellularLocation>
</comment>
<feature type="transmembrane region" description="Helical" evidence="9">
    <location>
        <begin position="480"/>
        <end position="500"/>
    </location>
</feature>
<sequence>MYDQQHDVLNVKAEMEKGHPYESSFDYSADVDFEDPNLDYEYDGDQVSFEDDSPYPEVRSAVANTDDPEMPVNTLRVWVLGLIFAIVIPGCNQFFFLSISISDYNRRASLLLFSRFPLVPQLIAFPLGCLWEAVVPRWKVFRLSLNPGPFTVKEHVLITIMGTVGAASAYATDVIAVQHVYYNQRYSFAYQWLVVMSSQLMGFALGGIGKRFLVSPPSMIWPANLVSCALFNTLHSQQYAGVGSRGGISRERFFLYAFIGSFFWCFLPGYLFTALSMFSWVTWIFPRNRTVNQLFGYNSGLGMSVLTFDWGQIAYIGSPLATPWWAEANIAAGFVFFFWVLTPILYYTNTWFARFMPISSRTSYDNSGNEYDVRRILYADGTFNEDAYHAYSPLFLSTTFALSYGLSFASITATIVHTVLYFRTQIWLQSRRSLNEQADIHARLMSRYKQVPVWWYLCIFGSMFAFGVIAIEVWKTQMPVWAFCLALVISFIYVIPIGMLQAITNQQIGLNVITELIIGYALPGRPAAMMLFKTWGYVAMSQALQFSSDFKLGHYMKIPPRSLFMAQTVATCIAGTVQLGVQAWMFEHIPDICSTNQKENFTCPSTQVFGTASIVWGVIGPRLQVSPGQLYHALTYFFFVGAITPIIPWILTKKWPNSGFRYINVPVIFAGTSFIPPATAGNYVIWVLVGFIFQYVIRRRAFSWWTKYNYVLSAALDTGFAISAIVIFFTLQFPHDGTIGSGSLMNWWGNVVYTHTDDFDSKPSLDLVDGKPFGPASW</sequence>
<keyword evidence="5" id="KW-0571">Peptide transport</keyword>
<evidence type="ECO:0000256" key="5">
    <source>
        <dbReference type="ARBA" id="ARBA00022856"/>
    </source>
</evidence>
<evidence type="ECO:0008006" key="12">
    <source>
        <dbReference type="Google" id="ProtNLM"/>
    </source>
</evidence>
<name>A0A4S4KIB6_9AGAM</name>
<dbReference type="AlphaFoldDB" id="A0A4S4KIB6"/>
<comment type="similarity">
    <text evidence="2">Belongs to the oligopeptide OPT transporter family.</text>
</comment>
<evidence type="ECO:0000256" key="7">
    <source>
        <dbReference type="ARBA" id="ARBA00022989"/>
    </source>
</evidence>
<reference evidence="10 11" key="1">
    <citation type="submission" date="2019-02" db="EMBL/GenBank/DDBJ databases">
        <title>Genome sequencing of the rare red list fungi Phellinidium pouzarii.</title>
        <authorList>
            <person name="Buettner E."/>
            <person name="Kellner H."/>
        </authorList>
    </citation>
    <scope>NUCLEOTIDE SEQUENCE [LARGE SCALE GENOMIC DNA]</scope>
    <source>
        <strain evidence="10 11">DSM 108285</strain>
    </source>
</reference>
<dbReference type="GO" id="GO:0016020">
    <property type="term" value="C:membrane"/>
    <property type="evidence" value="ECO:0007669"/>
    <property type="project" value="UniProtKB-SubCell"/>
</dbReference>
<feature type="transmembrane region" description="Helical" evidence="9">
    <location>
        <begin position="295"/>
        <end position="316"/>
    </location>
</feature>
<feature type="transmembrane region" description="Helical" evidence="9">
    <location>
        <begin position="401"/>
        <end position="422"/>
    </location>
</feature>
<organism evidence="10 11">
    <name type="scientific">Phellinidium pouzarii</name>
    <dbReference type="NCBI Taxonomy" id="167371"/>
    <lineage>
        <taxon>Eukaryota</taxon>
        <taxon>Fungi</taxon>
        <taxon>Dikarya</taxon>
        <taxon>Basidiomycota</taxon>
        <taxon>Agaricomycotina</taxon>
        <taxon>Agaricomycetes</taxon>
        <taxon>Hymenochaetales</taxon>
        <taxon>Hymenochaetaceae</taxon>
        <taxon>Phellinidium</taxon>
    </lineage>
</organism>
<evidence type="ECO:0000256" key="4">
    <source>
        <dbReference type="ARBA" id="ARBA00022692"/>
    </source>
</evidence>
<feature type="transmembrane region" description="Helical" evidence="9">
    <location>
        <begin position="630"/>
        <end position="651"/>
    </location>
</feature>
<keyword evidence="7 9" id="KW-1133">Transmembrane helix</keyword>
<dbReference type="Proteomes" id="UP000308199">
    <property type="component" value="Unassembled WGS sequence"/>
</dbReference>
<dbReference type="GO" id="GO:0015031">
    <property type="term" value="P:protein transport"/>
    <property type="evidence" value="ECO:0007669"/>
    <property type="project" value="UniProtKB-KW"/>
</dbReference>